<accession>A0A7J5ZZK9</accession>
<reference evidence="2 3" key="1">
    <citation type="submission" date="2020-02" db="EMBL/GenBank/DDBJ databases">
        <title>A chromosome-scale genome assembly of the black bullhead catfish (Ameiurus melas).</title>
        <authorList>
            <person name="Wen M."/>
            <person name="Zham M."/>
            <person name="Cabau C."/>
            <person name="Klopp C."/>
            <person name="Donnadieu C."/>
            <person name="Roques C."/>
            <person name="Bouchez O."/>
            <person name="Lampietro C."/>
            <person name="Jouanno E."/>
            <person name="Herpin A."/>
            <person name="Louis A."/>
            <person name="Berthelot C."/>
            <person name="Parey E."/>
            <person name="Roest-Crollius H."/>
            <person name="Braasch I."/>
            <person name="Postlethwait J."/>
            <person name="Robinson-Rechavi M."/>
            <person name="Echchiki A."/>
            <person name="Begum T."/>
            <person name="Montfort J."/>
            <person name="Schartl M."/>
            <person name="Bobe J."/>
            <person name="Guiguen Y."/>
        </authorList>
    </citation>
    <scope>NUCLEOTIDE SEQUENCE [LARGE SCALE GENOMIC DNA]</scope>
    <source>
        <strain evidence="2">M_S1</strain>
        <tissue evidence="2">Blood</tissue>
    </source>
</reference>
<evidence type="ECO:0000313" key="2">
    <source>
        <dbReference type="EMBL" id="KAF4076062.1"/>
    </source>
</evidence>
<keyword evidence="3" id="KW-1185">Reference proteome</keyword>
<evidence type="ECO:0000256" key="1">
    <source>
        <dbReference type="SAM" id="MobiDB-lite"/>
    </source>
</evidence>
<evidence type="ECO:0000313" key="3">
    <source>
        <dbReference type="Proteomes" id="UP000593565"/>
    </source>
</evidence>
<proteinExistence type="predicted"/>
<dbReference type="AlphaFoldDB" id="A0A7J5ZZK9"/>
<gene>
    <name evidence="2" type="ORF">AMELA_G00226110</name>
</gene>
<comment type="caution">
    <text evidence="2">The sequence shown here is derived from an EMBL/GenBank/DDBJ whole genome shotgun (WGS) entry which is preliminary data.</text>
</comment>
<dbReference type="Proteomes" id="UP000593565">
    <property type="component" value="Unassembled WGS sequence"/>
</dbReference>
<protein>
    <submittedName>
        <fullName evidence="2">Uncharacterized protein</fullName>
    </submittedName>
</protein>
<name>A0A7J5ZZK9_AMEME</name>
<dbReference type="EMBL" id="JAAGNN010000020">
    <property type="protein sequence ID" value="KAF4076062.1"/>
    <property type="molecule type" value="Genomic_DNA"/>
</dbReference>
<sequence>MAPDKGGTLASCVCTLAEVCSLTGPLVRSRPQPSGDWKVKKGTKSGSRETKHLSMLLNAISKNIVNSQGSRQIELDEMVGNPINRRSFKGCAGFQ</sequence>
<feature type="region of interest" description="Disordered" evidence="1">
    <location>
        <begin position="29"/>
        <end position="48"/>
    </location>
</feature>
<organism evidence="2 3">
    <name type="scientific">Ameiurus melas</name>
    <name type="common">Black bullhead</name>
    <name type="synonym">Silurus melas</name>
    <dbReference type="NCBI Taxonomy" id="219545"/>
    <lineage>
        <taxon>Eukaryota</taxon>
        <taxon>Metazoa</taxon>
        <taxon>Chordata</taxon>
        <taxon>Craniata</taxon>
        <taxon>Vertebrata</taxon>
        <taxon>Euteleostomi</taxon>
        <taxon>Actinopterygii</taxon>
        <taxon>Neopterygii</taxon>
        <taxon>Teleostei</taxon>
        <taxon>Ostariophysi</taxon>
        <taxon>Siluriformes</taxon>
        <taxon>Ictaluridae</taxon>
        <taxon>Ameiurus</taxon>
    </lineage>
</organism>